<dbReference type="Gene3D" id="3.40.50.410">
    <property type="entry name" value="von Willebrand factor, type A domain"/>
    <property type="match status" value="1"/>
</dbReference>
<proteinExistence type="predicted"/>
<feature type="domain" description="VWFA" evidence="1">
    <location>
        <begin position="29"/>
        <end position="242"/>
    </location>
</feature>
<evidence type="ECO:0000313" key="3">
    <source>
        <dbReference type="Proteomes" id="UP001164746"/>
    </source>
</evidence>
<organism evidence="2 3">
    <name type="scientific">Mya arenaria</name>
    <name type="common">Soft-shell clam</name>
    <dbReference type="NCBI Taxonomy" id="6604"/>
    <lineage>
        <taxon>Eukaryota</taxon>
        <taxon>Metazoa</taxon>
        <taxon>Spiralia</taxon>
        <taxon>Lophotrochozoa</taxon>
        <taxon>Mollusca</taxon>
        <taxon>Bivalvia</taxon>
        <taxon>Autobranchia</taxon>
        <taxon>Heteroconchia</taxon>
        <taxon>Euheterodonta</taxon>
        <taxon>Imparidentia</taxon>
        <taxon>Neoheterodontei</taxon>
        <taxon>Myida</taxon>
        <taxon>Myoidea</taxon>
        <taxon>Myidae</taxon>
        <taxon>Mya</taxon>
    </lineage>
</organism>
<dbReference type="SMART" id="SM00327">
    <property type="entry name" value="VWA"/>
    <property type="match status" value="1"/>
</dbReference>
<dbReference type="InterPro" id="IPR037252">
    <property type="entry name" value="Mib_Herc2_sf"/>
</dbReference>
<keyword evidence="3" id="KW-1185">Reference proteome</keyword>
<protein>
    <recommendedName>
        <fullName evidence="1">VWFA domain-containing protein</fullName>
    </recommendedName>
</protein>
<dbReference type="Pfam" id="PF00092">
    <property type="entry name" value="VWA"/>
    <property type="match status" value="1"/>
</dbReference>
<dbReference type="InterPro" id="IPR002035">
    <property type="entry name" value="VWF_A"/>
</dbReference>
<dbReference type="SUPFAM" id="SSF53300">
    <property type="entry name" value="vWA-like"/>
    <property type="match status" value="1"/>
</dbReference>
<reference evidence="2" key="1">
    <citation type="submission" date="2022-11" db="EMBL/GenBank/DDBJ databases">
        <title>Centuries of genome instability and evolution in soft-shell clam transmissible cancer (bioRxiv).</title>
        <authorList>
            <person name="Hart S.F.M."/>
            <person name="Yonemitsu M.A."/>
            <person name="Giersch R.M."/>
            <person name="Beal B.F."/>
            <person name="Arriagada G."/>
            <person name="Davis B.W."/>
            <person name="Ostrander E.A."/>
            <person name="Goff S.P."/>
            <person name="Metzger M.J."/>
        </authorList>
    </citation>
    <scope>NUCLEOTIDE SEQUENCE</scope>
    <source>
        <strain evidence="2">MELC-2E11</strain>
        <tissue evidence="2">Siphon/mantle</tissue>
    </source>
</reference>
<dbReference type="InterPro" id="IPR036465">
    <property type="entry name" value="vWFA_dom_sf"/>
</dbReference>
<accession>A0ABY7EHF3</accession>
<evidence type="ECO:0000259" key="1">
    <source>
        <dbReference type="PROSITE" id="PS50234"/>
    </source>
</evidence>
<dbReference type="Gene3D" id="2.30.30.40">
    <property type="entry name" value="SH3 Domains"/>
    <property type="match status" value="2"/>
</dbReference>
<sequence length="532" mass="59178">MAMMEWHLLMRKEMGEGHDSGIKDLGGVHNIILVDISESMEGAWPEVTAFFNDYISGLEFFATQGIDEEHVALVTFGHETKVQQRLTNKYRSLKTAFSQLKVGGPSPLTAGILMTFAAAGSSEHQICVMNGIVVPSRVILITDGEPTDTSLYMGPDEATPSQLDETRSQVISEMEQARKFSLDVFFVPVGRANREFINLMAAVVNGKFQCGRLGGLISSSVSLSERDKSDIKEIKEKAFEKLVRNPSDDDDSYKEKSDCDLPVQGSRVRRGPEWRYDDDQDKGLAGTIVGHCDDGRRVWVDWDTPGSFLFHYRYGQGGAYDVILVDEKRRLGVGEIMAVGCQVKPGPGWKSSNTDIGLQCIGVVLRIHMAGAVPKALVRWENGARGEYSYMTESHSLPEIQLVFMKKFRTFNGISIKQLFSIPVQQRKELVVVKEEVEVNEDLLYLFNGELPMEDERPFLAVLRPPSLVRKAGLAVNCTPLVSGNRPDITELQLGDVAGSERRTAPSEGRLFLETKSQETYQGNFLSPLVQK</sequence>
<dbReference type="EMBL" id="CP111017">
    <property type="protein sequence ID" value="WAR08307.1"/>
    <property type="molecule type" value="Genomic_DNA"/>
</dbReference>
<dbReference type="PROSITE" id="PS50234">
    <property type="entry name" value="VWFA"/>
    <property type="match status" value="1"/>
</dbReference>
<dbReference type="Proteomes" id="UP001164746">
    <property type="component" value="Chromosome 6"/>
</dbReference>
<evidence type="ECO:0000313" key="2">
    <source>
        <dbReference type="EMBL" id="WAR08307.1"/>
    </source>
</evidence>
<name>A0ABY7EHF3_MYAAR</name>
<dbReference type="SUPFAM" id="SSF159034">
    <property type="entry name" value="Mib/herc2 domain-like"/>
    <property type="match status" value="2"/>
</dbReference>
<gene>
    <name evidence="2" type="ORF">MAR_018265</name>
</gene>